<dbReference type="InterPro" id="IPR003779">
    <property type="entry name" value="CMD-like"/>
</dbReference>
<protein>
    <submittedName>
        <fullName evidence="2">Carboxymuconolactone decarboxylase family protein</fullName>
    </submittedName>
</protein>
<evidence type="ECO:0000259" key="1">
    <source>
        <dbReference type="Pfam" id="PF02627"/>
    </source>
</evidence>
<dbReference type="Gene3D" id="1.20.1290.10">
    <property type="entry name" value="AhpD-like"/>
    <property type="match status" value="1"/>
</dbReference>
<proteinExistence type="predicted"/>
<evidence type="ECO:0000313" key="3">
    <source>
        <dbReference type="Proteomes" id="UP000477782"/>
    </source>
</evidence>
<accession>A0A6M0QPU3</accession>
<comment type="caution">
    <text evidence="2">The sequence shown here is derived from an EMBL/GenBank/DDBJ whole genome shotgun (WGS) entry which is preliminary data.</text>
</comment>
<dbReference type="AlphaFoldDB" id="A0A6M0QPU3"/>
<dbReference type="InterPro" id="IPR029032">
    <property type="entry name" value="AhpD-like"/>
</dbReference>
<reference evidence="2 3" key="1">
    <citation type="submission" date="2020-02" db="EMBL/GenBank/DDBJ databases">
        <authorList>
            <person name="Chen W.-M."/>
        </authorList>
    </citation>
    <scope>NUCLEOTIDE SEQUENCE [LARGE SCALE GENOMIC DNA]</scope>
    <source>
        <strain evidence="2 3">KMS-5</strain>
    </source>
</reference>
<dbReference type="RefSeq" id="WP_164623549.1">
    <property type="nucleotide sequence ID" value="NZ_JAAIVJ010000002.1"/>
</dbReference>
<dbReference type="GO" id="GO:0051920">
    <property type="term" value="F:peroxiredoxin activity"/>
    <property type="evidence" value="ECO:0007669"/>
    <property type="project" value="InterPro"/>
</dbReference>
<sequence>MTQIPDPKAEAQAYIDEMVRVRGYVLPYHKLMAGADFPVLKAANQMVAAAYTDQRRLSRATKELIFITSLTVLRAAPGHIESHIRVALDLGVSPEEILEALEIALPEAGVVAFQHGFEVWAKVVGAKPLEPSVPTHDPSQA</sequence>
<organism evidence="2 3">
    <name type="scientific">Tabrizicola oligotrophica</name>
    <dbReference type="NCBI Taxonomy" id="2710650"/>
    <lineage>
        <taxon>Bacteria</taxon>
        <taxon>Pseudomonadati</taxon>
        <taxon>Pseudomonadota</taxon>
        <taxon>Alphaproteobacteria</taxon>
        <taxon>Rhodobacterales</taxon>
        <taxon>Paracoccaceae</taxon>
        <taxon>Tabrizicola</taxon>
    </lineage>
</organism>
<dbReference type="Pfam" id="PF02627">
    <property type="entry name" value="CMD"/>
    <property type="match status" value="1"/>
</dbReference>
<gene>
    <name evidence="2" type="ORF">G4Z14_04240</name>
</gene>
<keyword evidence="3" id="KW-1185">Reference proteome</keyword>
<dbReference type="SUPFAM" id="SSF69118">
    <property type="entry name" value="AhpD-like"/>
    <property type="match status" value="1"/>
</dbReference>
<feature type="domain" description="Carboxymuconolactone decarboxylase-like" evidence="1">
    <location>
        <begin position="39"/>
        <end position="120"/>
    </location>
</feature>
<evidence type="ECO:0000313" key="2">
    <source>
        <dbReference type="EMBL" id="NEY89498.1"/>
    </source>
</evidence>
<dbReference type="EMBL" id="JAAIVJ010000002">
    <property type="protein sequence ID" value="NEY89498.1"/>
    <property type="molecule type" value="Genomic_DNA"/>
</dbReference>
<dbReference type="Proteomes" id="UP000477782">
    <property type="component" value="Unassembled WGS sequence"/>
</dbReference>
<name>A0A6M0QPU3_9RHOB</name>